<organism evidence="1 2">
    <name type="scientific">Actinomyces oris</name>
    <dbReference type="NCBI Taxonomy" id="544580"/>
    <lineage>
        <taxon>Bacteria</taxon>
        <taxon>Bacillati</taxon>
        <taxon>Actinomycetota</taxon>
        <taxon>Actinomycetes</taxon>
        <taxon>Actinomycetales</taxon>
        <taxon>Actinomycetaceae</taxon>
        <taxon>Actinomyces</taxon>
    </lineage>
</organism>
<dbReference type="Proteomes" id="UP001230065">
    <property type="component" value="Unassembled WGS sequence"/>
</dbReference>
<comment type="caution">
    <text evidence="1">The sequence shown here is derived from an EMBL/GenBank/DDBJ whole genome shotgun (WGS) entry which is preliminary data.</text>
</comment>
<accession>A0AAW8LAU4</accession>
<name>A0AAW8LAU4_9ACTO</name>
<gene>
    <name evidence="1" type="ORF">RF687_07940</name>
</gene>
<evidence type="ECO:0000313" key="2">
    <source>
        <dbReference type="Proteomes" id="UP001230065"/>
    </source>
</evidence>
<protein>
    <submittedName>
        <fullName evidence="1">Uncharacterized protein</fullName>
    </submittedName>
</protein>
<sequence>MVRDPLPVVLWSEIDRMVGAEGVNCLTLALPIDRQLSSIEGGEIMQDLLDALIVDDRVVKLSDSDDLGWVLVSNNWVAAGW</sequence>
<reference evidence="1" key="1">
    <citation type="submission" date="2022-06" db="EMBL/GenBank/DDBJ databases">
        <title>Draft Genome Sequences of Three Actinomyces oris Strains, Isolated from Healthy Human Feces.</title>
        <authorList>
            <person name="Ye Y."/>
            <person name="Liu C."/>
            <person name="Zhao J."/>
            <person name="Xu J."/>
            <person name="Huang H."/>
            <person name="Wang B."/>
            <person name="Wei J."/>
            <person name="Jing X."/>
        </authorList>
    </citation>
    <scope>NUCLEOTIDE SEQUENCE</scope>
    <source>
        <strain evidence="1">CNGBCC1803727</strain>
    </source>
</reference>
<dbReference type="RefSeq" id="WP_134771934.1">
    <property type="nucleotide sequence ID" value="NZ_JAMZMF010000010.1"/>
</dbReference>
<dbReference type="EMBL" id="JAMZMF010000010">
    <property type="protein sequence ID" value="MDR0177876.1"/>
    <property type="molecule type" value="Genomic_DNA"/>
</dbReference>
<proteinExistence type="predicted"/>
<dbReference type="AlphaFoldDB" id="A0AAW8LAU4"/>
<evidence type="ECO:0000313" key="1">
    <source>
        <dbReference type="EMBL" id="MDR0177876.1"/>
    </source>
</evidence>